<dbReference type="Proteomes" id="UP001234297">
    <property type="component" value="Chromosome 1"/>
</dbReference>
<name>A0ACC2MT08_PERAE</name>
<sequence>MKNSEEEEEEEEFKHLQYDWNSPKKLSPHGPLHQSADAEIIQLMDTSPRELISSLQKFHKTFSSSGWKVRTNHLAVEDVIRERRAVVKSGRLKGRRLFDAFEGRGEMDFQEEKCSVSSSIMIHGSEVRSLCSSLSREDDGDEAEVGDGNDGGGDCELSMEKARVISVEEKGGIVFGIVHRLWWMVRVAWIAFAVVVFALLIISGKSFDRRLDGRRLIPT</sequence>
<accession>A0ACC2MT08</accession>
<evidence type="ECO:0000313" key="1">
    <source>
        <dbReference type="EMBL" id="KAJ8648912.1"/>
    </source>
</evidence>
<gene>
    <name evidence="1" type="ORF">MRB53_001935</name>
</gene>
<keyword evidence="2" id="KW-1185">Reference proteome</keyword>
<protein>
    <submittedName>
        <fullName evidence="1">Uncharacterized protein</fullName>
    </submittedName>
</protein>
<evidence type="ECO:0000313" key="2">
    <source>
        <dbReference type="Proteomes" id="UP001234297"/>
    </source>
</evidence>
<dbReference type="EMBL" id="CM056809">
    <property type="protein sequence ID" value="KAJ8648912.1"/>
    <property type="molecule type" value="Genomic_DNA"/>
</dbReference>
<proteinExistence type="predicted"/>
<organism evidence="1 2">
    <name type="scientific">Persea americana</name>
    <name type="common">Avocado</name>
    <dbReference type="NCBI Taxonomy" id="3435"/>
    <lineage>
        <taxon>Eukaryota</taxon>
        <taxon>Viridiplantae</taxon>
        <taxon>Streptophyta</taxon>
        <taxon>Embryophyta</taxon>
        <taxon>Tracheophyta</taxon>
        <taxon>Spermatophyta</taxon>
        <taxon>Magnoliopsida</taxon>
        <taxon>Magnoliidae</taxon>
        <taxon>Laurales</taxon>
        <taxon>Lauraceae</taxon>
        <taxon>Persea</taxon>
    </lineage>
</organism>
<reference evidence="1 2" key="1">
    <citation type="journal article" date="2022" name="Hortic Res">
        <title>A haplotype resolved chromosomal level avocado genome allows analysis of novel avocado genes.</title>
        <authorList>
            <person name="Nath O."/>
            <person name="Fletcher S.J."/>
            <person name="Hayward A."/>
            <person name="Shaw L.M."/>
            <person name="Masouleh A.K."/>
            <person name="Furtado A."/>
            <person name="Henry R.J."/>
            <person name="Mitter N."/>
        </authorList>
    </citation>
    <scope>NUCLEOTIDE SEQUENCE [LARGE SCALE GENOMIC DNA]</scope>
    <source>
        <strain evidence="2">cv. Hass</strain>
    </source>
</reference>
<comment type="caution">
    <text evidence="1">The sequence shown here is derived from an EMBL/GenBank/DDBJ whole genome shotgun (WGS) entry which is preliminary data.</text>
</comment>